<sequence length="150" mass="17243">MGINKVTLMEAYMIETIRSNGISNQELLTQLEKENKSAWESINKNYNYDDLIALYNQDKSAFKSILTDGYKVKFITIRGLQSLLEMKFKKIAEEDYTLTDKGMEQLKVTKTELTTLNQILSKNWTIEESPTDLGNDQLKEISIQLAYSLA</sequence>
<accession>A0AAW9A5R5</accession>
<gene>
    <name evidence="1" type="ORF">QTL97_04715</name>
</gene>
<dbReference type="AlphaFoldDB" id="A0AAW9A5R5"/>
<proteinExistence type="predicted"/>
<evidence type="ECO:0000313" key="1">
    <source>
        <dbReference type="EMBL" id="MDW0116225.1"/>
    </source>
</evidence>
<protein>
    <submittedName>
        <fullName evidence="1">Uncharacterized protein</fullName>
    </submittedName>
</protein>
<organism evidence="1 2">
    <name type="scientific">Sporosarcina thermotolerans</name>
    <dbReference type="NCBI Taxonomy" id="633404"/>
    <lineage>
        <taxon>Bacteria</taxon>
        <taxon>Bacillati</taxon>
        <taxon>Bacillota</taxon>
        <taxon>Bacilli</taxon>
        <taxon>Bacillales</taxon>
        <taxon>Caryophanaceae</taxon>
        <taxon>Sporosarcina</taxon>
    </lineage>
</organism>
<dbReference type="RefSeq" id="WP_283732916.1">
    <property type="nucleotide sequence ID" value="NZ_CP125968.1"/>
</dbReference>
<comment type="caution">
    <text evidence="1">The sequence shown here is derived from an EMBL/GenBank/DDBJ whole genome shotgun (WGS) entry which is preliminary data.</text>
</comment>
<reference evidence="1 2" key="1">
    <citation type="submission" date="2023-06" db="EMBL/GenBank/DDBJ databases">
        <title>Sporosarcina sp. nov., isolated from Korean traditional fermented seafood 'Jeotgal'.</title>
        <authorList>
            <person name="Yang A.I."/>
            <person name="Shin N.-R."/>
        </authorList>
    </citation>
    <scope>NUCLEOTIDE SEQUENCE [LARGE SCALE GENOMIC DNA]</scope>
    <source>
        <strain evidence="1 2">KCTC43456</strain>
    </source>
</reference>
<name>A0AAW9A5R5_9BACL</name>
<keyword evidence="2" id="KW-1185">Reference proteome</keyword>
<dbReference type="EMBL" id="JAUBDJ010000002">
    <property type="protein sequence ID" value="MDW0116225.1"/>
    <property type="molecule type" value="Genomic_DNA"/>
</dbReference>
<evidence type="ECO:0000313" key="2">
    <source>
        <dbReference type="Proteomes" id="UP001271648"/>
    </source>
</evidence>
<dbReference type="Proteomes" id="UP001271648">
    <property type="component" value="Unassembled WGS sequence"/>
</dbReference>